<dbReference type="STRING" id="296218.AWN68_05355"/>
<dbReference type="AlphaFoldDB" id="A0A150XDP3"/>
<evidence type="ECO:0000313" key="2">
    <source>
        <dbReference type="EMBL" id="KYG76806.1"/>
    </source>
</evidence>
<accession>A0A150XDP3</accession>
<dbReference type="PANTHER" id="PTHR46112:SF8">
    <property type="entry name" value="CYTOPLASMIC PEPTIDASE PEPQ-RELATED"/>
    <property type="match status" value="1"/>
</dbReference>
<gene>
    <name evidence="2" type="ORF">AWN68_05355</name>
</gene>
<dbReference type="CDD" id="cd01066">
    <property type="entry name" value="APP_MetAP"/>
    <property type="match status" value="1"/>
</dbReference>
<protein>
    <submittedName>
        <fullName evidence="2">Peptidase M24</fullName>
    </submittedName>
</protein>
<dbReference type="Pfam" id="PF00557">
    <property type="entry name" value="Peptidase_M24"/>
    <property type="match status" value="1"/>
</dbReference>
<dbReference type="EMBL" id="LRDB01000023">
    <property type="protein sequence ID" value="KYG76806.1"/>
    <property type="molecule type" value="Genomic_DNA"/>
</dbReference>
<name>A0A150XDP3_9BACT</name>
<feature type="domain" description="Peptidase M24" evidence="1">
    <location>
        <begin position="191"/>
        <end position="419"/>
    </location>
</feature>
<sequence>MTSTMKTLLSSLLLLVCSLTYSQEAMRRWRKLNQVRNDKFDLVLPEAMRENQIDMWIIMNREGNLDPLYTDMGEGYVGSFGGYYIFTDRGGDRIERASLGIDGYLLKQGGAYDYFGSVNELKEFVSTRDPKRIGLNISKNIGGADGLTHSGYLELTEILGKKYADRFVSAEKLVSDFRSRRVASEIAIYGEAGELSYTIAERALSNEVITPGVTTLEDVAWWMKEQQFKHNLGSSFGMPSVYITGPNGVEATSSDRIIQRGDVLMIDWGVGLMNMYTDMKRMAYVLKEGETKVPAGILNAFDQSIKVREIIQKTIKPGVTAKQAETAVYAALTKAGFNQMKGFNEYTDLDMTDVIIGSHSVGNWGHGIGPSIAYWNPVRIEYELKPSNLISIEFFAYTKIPEWGGKKLRVPIEDDALITSRGIEWLYPVNPRVLVIK</sequence>
<organism evidence="2 3">
    <name type="scientific">Roseivirga echinicomitans</name>
    <dbReference type="NCBI Taxonomy" id="296218"/>
    <lineage>
        <taxon>Bacteria</taxon>
        <taxon>Pseudomonadati</taxon>
        <taxon>Bacteroidota</taxon>
        <taxon>Cytophagia</taxon>
        <taxon>Cytophagales</taxon>
        <taxon>Roseivirgaceae</taxon>
        <taxon>Roseivirga</taxon>
    </lineage>
</organism>
<dbReference type="OrthoDB" id="9765815at2"/>
<comment type="caution">
    <text evidence="2">The sequence shown here is derived from an EMBL/GenBank/DDBJ whole genome shotgun (WGS) entry which is preliminary data.</text>
</comment>
<dbReference type="InterPro" id="IPR036005">
    <property type="entry name" value="Creatinase/aminopeptidase-like"/>
</dbReference>
<keyword evidence="3" id="KW-1185">Reference proteome</keyword>
<dbReference type="InterPro" id="IPR000994">
    <property type="entry name" value="Pept_M24"/>
</dbReference>
<dbReference type="InterPro" id="IPR050659">
    <property type="entry name" value="Peptidase_M24B"/>
</dbReference>
<dbReference type="PANTHER" id="PTHR46112">
    <property type="entry name" value="AMINOPEPTIDASE"/>
    <property type="match status" value="1"/>
</dbReference>
<proteinExistence type="predicted"/>
<evidence type="ECO:0000259" key="1">
    <source>
        <dbReference type="Pfam" id="PF00557"/>
    </source>
</evidence>
<dbReference type="SUPFAM" id="SSF55920">
    <property type="entry name" value="Creatinase/aminopeptidase"/>
    <property type="match status" value="1"/>
</dbReference>
<dbReference type="Gene3D" id="3.90.230.10">
    <property type="entry name" value="Creatinase/methionine aminopeptidase superfamily"/>
    <property type="match status" value="1"/>
</dbReference>
<evidence type="ECO:0000313" key="3">
    <source>
        <dbReference type="Proteomes" id="UP000075615"/>
    </source>
</evidence>
<reference evidence="2 3" key="1">
    <citation type="submission" date="2016-01" db="EMBL/GenBank/DDBJ databases">
        <title>Genome sequencing of Roseivirga echinicomitans KMM 6058.</title>
        <authorList>
            <person name="Selvaratnam C."/>
            <person name="Thevarajoo S."/>
            <person name="Goh K.M."/>
            <person name="Ee R."/>
            <person name="Chan K.-G."/>
            <person name="Chong C.S."/>
        </authorList>
    </citation>
    <scope>NUCLEOTIDE SEQUENCE [LARGE SCALE GENOMIC DNA]</scope>
    <source>
        <strain evidence="2 3">KMM 6058</strain>
    </source>
</reference>
<dbReference type="Proteomes" id="UP000075615">
    <property type="component" value="Unassembled WGS sequence"/>
</dbReference>